<evidence type="ECO:0000256" key="3">
    <source>
        <dbReference type="ARBA" id="ARBA00022679"/>
    </source>
</evidence>
<keyword evidence="6" id="KW-0862">Zinc</keyword>
<evidence type="ECO:0000256" key="6">
    <source>
        <dbReference type="ARBA" id="ARBA00022833"/>
    </source>
</evidence>
<dbReference type="PROSITE" id="PS51727">
    <property type="entry name" value="CBP_P300_HAT"/>
    <property type="match status" value="1"/>
</dbReference>
<evidence type="ECO:0000313" key="16">
    <source>
        <dbReference type="RefSeq" id="XP_027337207.1"/>
    </source>
</evidence>
<evidence type="ECO:0000256" key="4">
    <source>
        <dbReference type="ARBA" id="ARBA00022723"/>
    </source>
</evidence>
<dbReference type="AlphaFoldDB" id="A0A8B8K0A3"/>
<evidence type="ECO:0000256" key="11">
    <source>
        <dbReference type="PROSITE-ProRule" id="PRU00228"/>
    </source>
</evidence>
<dbReference type="SMART" id="SM00551">
    <property type="entry name" value="ZnF_TAZ"/>
    <property type="match status" value="1"/>
</dbReference>
<keyword evidence="4" id="KW-0479">Metal-binding</keyword>
<name>A0A8B8K0A3_ABRPR</name>
<dbReference type="GO" id="GO:0031490">
    <property type="term" value="F:chromatin DNA binding"/>
    <property type="evidence" value="ECO:0007669"/>
    <property type="project" value="TreeGrafter"/>
</dbReference>
<evidence type="ECO:0000256" key="10">
    <source>
        <dbReference type="ARBA" id="ARBA00023242"/>
    </source>
</evidence>
<dbReference type="Gene3D" id="1.20.1020.10">
    <property type="entry name" value="TAZ domain"/>
    <property type="match status" value="1"/>
</dbReference>
<protein>
    <recommendedName>
        <fullName evidence="2">histone acetyltransferase</fullName>
        <ecNumber evidence="2">2.3.1.48</ecNumber>
    </recommendedName>
</protein>
<dbReference type="InterPro" id="IPR000197">
    <property type="entry name" value="Znf_TAZ"/>
</dbReference>
<organism evidence="15 16">
    <name type="scientific">Abrus precatorius</name>
    <name type="common">Indian licorice</name>
    <name type="synonym">Glycine abrus</name>
    <dbReference type="NCBI Taxonomy" id="3816"/>
    <lineage>
        <taxon>Eukaryota</taxon>
        <taxon>Viridiplantae</taxon>
        <taxon>Streptophyta</taxon>
        <taxon>Embryophyta</taxon>
        <taxon>Tracheophyta</taxon>
        <taxon>Spermatophyta</taxon>
        <taxon>Magnoliopsida</taxon>
        <taxon>eudicotyledons</taxon>
        <taxon>Gunneridae</taxon>
        <taxon>Pentapetalae</taxon>
        <taxon>rosids</taxon>
        <taxon>fabids</taxon>
        <taxon>Fabales</taxon>
        <taxon>Fabaceae</taxon>
        <taxon>Papilionoideae</taxon>
        <taxon>50 kb inversion clade</taxon>
        <taxon>NPAAA clade</taxon>
        <taxon>indigoferoid/millettioid clade</taxon>
        <taxon>Abreae</taxon>
        <taxon>Abrus</taxon>
    </lineage>
</organism>
<feature type="domain" description="TAZ-type" evidence="12">
    <location>
        <begin position="1028"/>
        <end position="1112"/>
    </location>
</feature>
<sequence>MALTHPKSQSLNQTLSVLECALIRVASSRITGTFIYVFLHSLDTIEIKMQTEGVLYIYKSNRDSNLRPAADLMIGRIPAKGTPMIKLGFGSEGTGLVCRVGIRFLFADGGTELIPFPVQIVWNNQQFQGTIQGAREECSGIHYEQEQLASDIANMLENWLFIDAASKEEYMNLDTLIKRLETQLNKLHATKYSHKNLNGVSQANVIKYLHSTVCCKGTCTCEQYSKLLLHFDGCRCDDCQICYSLKLRGTDILEHQFEFPNSVITGSVVGENDAPSVSSEAMLPPKKRRKMEGALGVSLINNASSDQLTPKMVQPCSSEALSEFQQHPEPPLSSIYSEVTESNVKEFTISNPMLDSISNVETKNNVIDDTVGQTFKIETVISKGLEPDHVSEEPDFKSHDVKANSNLKETVVGSNANMHSLCKDPRPADIEHIQGRTRFNKVNGTKRVIEPKADQDKETRSSNPTVNTVSLTDFFTSNQLMEHIMSLRRQFVQNPTDEEPENADYICQLCEMGQLYFAQIPIYCYCCSSRIKENANYYQSRGVESDTHHCFCTVCYKNSRGSHITFNGTSVSKSLLDKMENSEASDEPALVAENLSVRVVLSVDKQLKVKKEFMDIFPEENYPAEFSYTSKVILLFQQIEGVDVCLFGMYVQEFGSECGYPNQGCVYISYLDSVKYFRPERETMTGEALRTFVYHEILIGYLDFCKKQGFTTCYLWACPPLKGDDYILYCHPVTQKTPKKDKLRNWYHSMLRKAAEENIVVGLTNMYDHFFVPTGNCDSKVSAACLPYFDGDYWSGAAMDIARKIEHESGGEYEKTLKKLVTKRTKAMGHVNPSKETAKNILVMKELGQIILPVKEDFIMIHLQSVCIHCHEVIVSGKRWFCTECKKFQECERCHTSNSHTSIGGKKHTLCQVLMNDIIFDTKENDIILDNGLFEDRQKFLSFCQKKLFQFDTLRQAKYSSMMILHHLKNPTVPVGTKCSICFKHNNVLQWNWKCEICPEFTVCFACYKERGAICHVHKLSRTCSGNKESMQNLMQELQDVILHASQCHSTRTRPCTYPHCLEIKKLFSHASRCTIRVSGGCQYCMKAWMGITAHCRNCKDSGCGVPRCMCGYEEACTTDRNAMNRSVELQLWRETKHPLLIDNFLHVYID</sequence>
<dbReference type="PANTHER" id="PTHR13808:SF53">
    <property type="entry name" value="HISTONE ACETYLTRANSFERASE HAC2"/>
    <property type="match status" value="1"/>
</dbReference>
<dbReference type="InterPro" id="IPR035898">
    <property type="entry name" value="TAZ_dom_sf"/>
</dbReference>
<keyword evidence="15" id="KW-1185">Reference proteome</keyword>
<keyword evidence="3" id="KW-0808">Transferase</keyword>
<dbReference type="CDD" id="cd15802">
    <property type="entry name" value="RING_CBP-p300"/>
    <property type="match status" value="1"/>
</dbReference>
<dbReference type="PANTHER" id="PTHR13808">
    <property type="entry name" value="CBP/P300-RELATED"/>
    <property type="match status" value="1"/>
</dbReference>
<comment type="subcellular location">
    <subcellularLocation>
        <location evidence="1">Nucleus</location>
    </subcellularLocation>
</comment>
<evidence type="ECO:0000256" key="5">
    <source>
        <dbReference type="ARBA" id="ARBA00022771"/>
    </source>
</evidence>
<dbReference type="Gene3D" id="3.30.60.90">
    <property type="match status" value="1"/>
</dbReference>
<dbReference type="GO" id="GO:0005667">
    <property type="term" value="C:transcription regulator complex"/>
    <property type="evidence" value="ECO:0007669"/>
    <property type="project" value="TreeGrafter"/>
</dbReference>
<accession>A0A8B8K0A3</accession>
<evidence type="ECO:0000259" key="13">
    <source>
        <dbReference type="PROSITE" id="PS50135"/>
    </source>
</evidence>
<dbReference type="GO" id="GO:0045944">
    <property type="term" value="P:positive regulation of transcription by RNA polymerase II"/>
    <property type="evidence" value="ECO:0007669"/>
    <property type="project" value="TreeGrafter"/>
</dbReference>
<dbReference type="EC" id="2.3.1.48" evidence="2"/>
<keyword evidence="5 11" id="KW-0863">Zinc-finger</keyword>
<evidence type="ECO:0000256" key="2">
    <source>
        <dbReference type="ARBA" id="ARBA00013184"/>
    </source>
</evidence>
<dbReference type="GO" id="GO:0004402">
    <property type="term" value="F:histone acetyltransferase activity"/>
    <property type="evidence" value="ECO:0007669"/>
    <property type="project" value="InterPro"/>
</dbReference>
<gene>
    <name evidence="16" type="primary">LOC113850881</name>
</gene>
<keyword evidence="10" id="KW-0539">Nucleus</keyword>
<dbReference type="GO" id="GO:0003713">
    <property type="term" value="F:transcription coactivator activity"/>
    <property type="evidence" value="ECO:0007669"/>
    <property type="project" value="TreeGrafter"/>
</dbReference>
<dbReference type="InterPro" id="IPR013178">
    <property type="entry name" value="Histone_AcTrfase_Rtt109/CBP"/>
</dbReference>
<dbReference type="GeneID" id="113850881"/>
<dbReference type="PROSITE" id="PS50135">
    <property type="entry name" value="ZF_ZZ_2"/>
    <property type="match status" value="1"/>
</dbReference>
<dbReference type="SUPFAM" id="SSF57933">
    <property type="entry name" value="TAZ domain"/>
    <property type="match status" value="1"/>
</dbReference>
<keyword evidence="7" id="KW-0156">Chromatin regulator</keyword>
<dbReference type="InterPro" id="IPR031162">
    <property type="entry name" value="CBP_P300_HAT"/>
</dbReference>
<dbReference type="InterPro" id="IPR000433">
    <property type="entry name" value="Znf_ZZ"/>
</dbReference>
<feature type="domain" description="CBP/p300-type HAT" evidence="14">
    <location>
        <begin position="556"/>
        <end position="973"/>
    </location>
</feature>
<dbReference type="InterPro" id="IPR043145">
    <property type="entry name" value="Znf_ZZ_sf"/>
</dbReference>
<evidence type="ECO:0000313" key="15">
    <source>
        <dbReference type="Proteomes" id="UP000694853"/>
    </source>
</evidence>
<evidence type="ECO:0000256" key="1">
    <source>
        <dbReference type="ARBA" id="ARBA00004123"/>
    </source>
</evidence>
<dbReference type="SMART" id="SM01250">
    <property type="entry name" value="KAT11"/>
    <property type="match status" value="1"/>
</dbReference>
<evidence type="ECO:0000256" key="7">
    <source>
        <dbReference type="ARBA" id="ARBA00022853"/>
    </source>
</evidence>
<dbReference type="GO" id="GO:0000123">
    <property type="term" value="C:histone acetyltransferase complex"/>
    <property type="evidence" value="ECO:0007669"/>
    <property type="project" value="TreeGrafter"/>
</dbReference>
<evidence type="ECO:0000259" key="14">
    <source>
        <dbReference type="PROSITE" id="PS51727"/>
    </source>
</evidence>
<dbReference type="PROSITE" id="PS50134">
    <property type="entry name" value="ZF_TAZ"/>
    <property type="match status" value="1"/>
</dbReference>
<keyword evidence="8" id="KW-0805">Transcription regulation</keyword>
<dbReference type="InterPro" id="IPR010303">
    <property type="entry name" value="RING_CBP-p300"/>
</dbReference>
<evidence type="ECO:0000259" key="12">
    <source>
        <dbReference type="PROSITE" id="PS50134"/>
    </source>
</evidence>
<dbReference type="Pfam" id="PF08214">
    <property type="entry name" value="HAT_KAT11"/>
    <property type="match status" value="1"/>
</dbReference>
<dbReference type="GO" id="GO:0005634">
    <property type="term" value="C:nucleus"/>
    <property type="evidence" value="ECO:0007669"/>
    <property type="project" value="UniProtKB-SubCell"/>
</dbReference>
<feature type="domain" description="ZZ-type" evidence="13">
    <location>
        <begin position="862"/>
        <end position="918"/>
    </location>
</feature>
<dbReference type="SUPFAM" id="SSF57850">
    <property type="entry name" value="RING/U-box"/>
    <property type="match status" value="2"/>
</dbReference>
<dbReference type="OrthoDB" id="899at2759"/>
<dbReference type="Proteomes" id="UP000694853">
    <property type="component" value="Unplaced"/>
</dbReference>
<keyword evidence="9" id="KW-0804">Transcription</keyword>
<dbReference type="Pfam" id="PF02135">
    <property type="entry name" value="zf-TAZ"/>
    <property type="match status" value="1"/>
</dbReference>
<dbReference type="KEGG" id="aprc:113850881"/>
<proteinExistence type="predicted"/>
<reference evidence="16" key="2">
    <citation type="submission" date="2025-08" db="UniProtKB">
        <authorList>
            <consortium name="RefSeq"/>
        </authorList>
    </citation>
    <scope>IDENTIFICATION</scope>
    <source>
        <tissue evidence="16">Young leaves</tissue>
    </source>
</reference>
<evidence type="ECO:0000256" key="8">
    <source>
        <dbReference type="ARBA" id="ARBA00023015"/>
    </source>
</evidence>
<reference evidence="15" key="1">
    <citation type="journal article" date="2019" name="Toxins">
        <title>Detection of Abrin-Like and Prepropulchellin-Like Toxin Genes and Transcripts Using Whole Genome Sequencing and Full-Length Transcript Sequencing of Abrus precatorius.</title>
        <authorList>
            <person name="Hovde B.T."/>
            <person name="Daligault H.E."/>
            <person name="Hanschen E.R."/>
            <person name="Kunde Y.A."/>
            <person name="Johnson M.B."/>
            <person name="Starkenburg S.R."/>
            <person name="Johnson S.L."/>
        </authorList>
    </citation>
    <scope>NUCLEOTIDE SEQUENCE [LARGE SCALE GENOMIC DNA]</scope>
</reference>
<dbReference type="GO" id="GO:0008270">
    <property type="term" value="F:zinc ion binding"/>
    <property type="evidence" value="ECO:0007669"/>
    <property type="project" value="UniProtKB-KW"/>
</dbReference>
<evidence type="ECO:0000256" key="9">
    <source>
        <dbReference type="ARBA" id="ARBA00023163"/>
    </source>
</evidence>
<dbReference type="RefSeq" id="XP_027337207.1">
    <property type="nucleotide sequence ID" value="XM_027481406.1"/>
</dbReference>